<dbReference type="AlphaFoldDB" id="A0AAQ1MB96"/>
<gene>
    <name evidence="2" type="ORF">GT747_02530</name>
    <name evidence="3" type="ORF">SAMN05444424_0306</name>
</gene>
<dbReference type="InterPro" id="IPR001763">
    <property type="entry name" value="Rhodanese-like_dom"/>
</dbReference>
<dbReference type="SUPFAM" id="SSF52821">
    <property type="entry name" value="Rhodanese/Cell cycle control phosphatase"/>
    <property type="match status" value="1"/>
</dbReference>
<evidence type="ECO:0000313" key="4">
    <source>
        <dbReference type="Proteomes" id="UP000184089"/>
    </source>
</evidence>
<reference evidence="3" key="1">
    <citation type="submission" date="2016-11" db="EMBL/GenBank/DDBJ databases">
        <authorList>
            <person name="Varghese N."/>
            <person name="Submissions S."/>
        </authorList>
    </citation>
    <scope>NUCLEOTIDE SEQUENCE</scope>
    <source>
        <strain evidence="3">DSM 4029</strain>
    </source>
</reference>
<evidence type="ECO:0000259" key="1">
    <source>
        <dbReference type="PROSITE" id="PS50206"/>
    </source>
</evidence>
<sequence length="109" mass="12004">MPQQELFQDITPQAARALMQAHPEAVILDVRGPQEYRSRHIPGALNLPLEKLVEQAPALLPNKDALLLVYCQIGVRSLRASALLAGLGYRRVCHFGGIESWPYDTVSGS</sequence>
<dbReference type="PANTHER" id="PTHR44086">
    <property type="entry name" value="THIOSULFATE SULFURTRANSFERASE RDL2, MITOCHONDRIAL-RELATED"/>
    <property type="match status" value="1"/>
</dbReference>
<dbReference type="EMBL" id="WWVX01000001">
    <property type="protein sequence ID" value="MZL68653.1"/>
    <property type="molecule type" value="Genomic_DNA"/>
</dbReference>
<evidence type="ECO:0000313" key="5">
    <source>
        <dbReference type="Proteomes" id="UP000474718"/>
    </source>
</evidence>
<dbReference type="InterPro" id="IPR001307">
    <property type="entry name" value="Thiosulphate_STrfase_CS"/>
</dbReference>
<protein>
    <submittedName>
        <fullName evidence="2">Rhodanese-like domain-containing protein</fullName>
    </submittedName>
    <submittedName>
        <fullName evidence="3">Rhodanese-related sulfurtransferase</fullName>
    </submittedName>
</protein>
<dbReference type="Proteomes" id="UP000474718">
    <property type="component" value="Unassembled WGS sequence"/>
</dbReference>
<dbReference type="InterPro" id="IPR036873">
    <property type="entry name" value="Rhodanese-like_dom_sf"/>
</dbReference>
<dbReference type="RefSeq" id="WP_021659844.1">
    <property type="nucleotide sequence ID" value="NZ_FQVY01000001.1"/>
</dbReference>
<organism evidence="3 4">
    <name type="scientific">Bittarella massiliensis</name>
    <name type="common">ex Durand et al. 2017</name>
    <dbReference type="NCBI Taxonomy" id="1720313"/>
    <lineage>
        <taxon>Bacteria</taxon>
        <taxon>Bacillati</taxon>
        <taxon>Bacillota</taxon>
        <taxon>Clostridia</taxon>
        <taxon>Eubacteriales</taxon>
        <taxon>Oscillospiraceae</taxon>
        <taxon>Bittarella (ex Durand et al. 2017)</taxon>
    </lineage>
</organism>
<accession>A0AAQ1MB96</accession>
<keyword evidence="5" id="KW-1185">Reference proteome</keyword>
<reference evidence="2 5" key="3">
    <citation type="journal article" date="2019" name="Nat. Med.">
        <title>A library of human gut bacterial isolates paired with longitudinal multiomics data enables mechanistic microbiome research.</title>
        <authorList>
            <person name="Poyet M."/>
            <person name="Groussin M."/>
            <person name="Gibbons S.M."/>
            <person name="Avila-Pacheco J."/>
            <person name="Jiang X."/>
            <person name="Kearney S.M."/>
            <person name="Perrotta A.R."/>
            <person name="Berdy B."/>
            <person name="Zhao S."/>
            <person name="Lieberman T.D."/>
            <person name="Swanson P.K."/>
            <person name="Smith M."/>
            <person name="Roesemann S."/>
            <person name="Alexander J.E."/>
            <person name="Rich S.A."/>
            <person name="Livny J."/>
            <person name="Vlamakis H."/>
            <person name="Clish C."/>
            <person name="Bullock K."/>
            <person name="Deik A."/>
            <person name="Scott J."/>
            <person name="Pierce K.A."/>
            <person name="Xavier R.J."/>
            <person name="Alm E.J."/>
        </authorList>
    </citation>
    <scope>NUCLEOTIDE SEQUENCE [LARGE SCALE GENOMIC DNA]</scope>
    <source>
        <strain evidence="2 5">BIOML-A2</strain>
    </source>
</reference>
<dbReference type="PROSITE" id="PS00380">
    <property type="entry name" value="RHODANESE_1"/>
    <property type="match status" value="1"/>
</dbReference>
<dbReference type="EMBL" id="FQVY01000001">
    <property type="protein sequence ID" value="SHF67926.1"/>
    <property type="molecule type" value="Genomic_DNA"/>
</dbReference>
<dbReference type="PANTHER" id="PTHR44086:SF10">
    <property type="entry name" value="THIOSULFATE SULFURTRANSFERASE_RHODANESE-LIKE DOMAIN-CONTAINING PROTEIN 3"/>
    <property type="match status" value="1"/>
</dbReference>
<dbReference type="PROSITE" id="PS50206">
    <property type="entry name" value="RHODANESE_3"/>
    <property type="match status" value="1"/>
</dbReference>
<evidence type="ECO:0000313" key="3">
    <source>
        <dbReference type="EMBL" id="SHF67926.1"/>
    </source>
</evidence>
<reference evidence="4" key="2">
    <citation type="submission" date="2016-11" db="EMBL/GenBank/DDBJ databases">
        <authorList>
            <person name="Jaros S."/>
            <person name="Januszkiewicz K."/>
            <person name="Wedrychowicz H."/>
        </authorList>
    </citation>
    <scope>NUCLEOTIDE SEQUENCE [LARGE SCALE GENOMIC DNA]</scope>
    <source>
        <strain evidence="4">DSM 4029</strain>
    </source>
</reference>
<feature type="domain" description="Rhodanese" evidence="1">
    <location>
        <begin position="21"/>
        <end position="107"/>
    </location>
</feature>
<name>A0AAQ1MB96_9FIRM</name>
<dbReference type="GO" id="GO:0004792">
    <property type="term" value="F:thiosulfate-cyanide sulfurtransferase activity"/>
    <property type="evidence" value="ECO:0007669"/>
    <property type="project" value="InterPro"/>
</dbReference>
<dbReference type="SMART" id="SM00450">
    <property type="entry name" value="RHOD"/>
    <property type="match status" value="1"/>
</dbReference>
<comment type="caution">
    <text evidence="3">The sequence shown here is derived from an EMBL/GenBank/DDBJ whole genome shotgun (WGS) entry which is preliminary data.</text>
</comment>
<dbReference type="Proteomes" id="UP000184089">
    <property type="component" value="Unassembled WGS sequence"/>
</dbReference>
<proteinExistence type="predicted"/>
<dbReference type="Pfam" id="PF00581">
    <property type="entry name" value="Rhodanese"/>
    <property type="match status" value="1"/>
</dbReference>
<dbReference type="Gene3D" id="3.40.250.10">
    <property type="entry name" value="Rhodanese-like domain"/>
    <property type="match status" value="1"/>
</dbReference>
<evidence type="ECO:0000313" key="2">
    <source>
        <dbReference type="EMBL" id="MZL68653.1"/>
    </source>
</evidence>
<dbReference type="CDD" id="cd00158">
    <property type="entry name" value="RHOD"/>
    <property type="match status" value="1"/>
</dbReference>